<reference evidence="2 3" key="1">
    <citation type="submission" date="2018-02" db="EMBL/GenBank/DDBJ databases">
        <title>Whole genome sequencing of endophytic bacterium.</title>
        <authorList>
            <person name="Eedara R."/>
            <person name="Podile A.R."/>
        </authorList>
    </citation>
    <scope>NUCLEOTIDE SEQUENCE [LARGE SCALE GENOMIC DNA]</scope>
    <source>
        <strain evidence="2 3">RP1T</strain>
    </source>
</reference>
<dbReference type="CDD" id="cd00448">
    <property type="entry name" value="YjgF_YER057c_UK114_family"/>
    <property type="match status" value="1"/>
</dbReference>
<dbReference type="SUPFAM" id="SSF55298">
    <property type="entry name" value="YjgF-like"/>
    <property type="match status" value="1"/>
</dbReference>
<dbReference type="PANTHER" id="PTHR11803">
    <property type="entry name" value="2-IMINOBUTANOATE/2-IMINOPROPANOATE DEAMINASE RIDA"/>
    <property type="match status" value="1"/>
</dbReference>
<dbReference type="OrthoDB" id="9808943at2"/>
<comment type="caution">
    <text evidence="2">The sequence shown here is derived from an EMBL/GenBank/DDBJ whole genome shotgun (WGS) entry which is preliminary data.</text>
</comment>
<comment type="similarity">
    <text evidence="1">Belongs to the RutC family.</text>
</comment>
<name>A0A2S9QHY9_9HYPH</name>
<proteinExistence type="inferred from homology"/>
<dbReference type="Gene3D" id="3.30.1330.40">
    <property type="entry name" value="RutC-like"/>
    <property type="match status" value="1"/>
</dbReference>
<dbReference type="GO" id="GO:0005829">
    <property type="term" value="C:cytosol"/>
    <property type="evidence" value="ECO:0007669"/>
    <property type="project" value="TreeGrafter"/>
</dbReference>
<dbReference type="AlphaFoldDB" id="A0A2S9QHY9"/>
<evidence type="ECO:0000313" key="2">
    <source>
        <dbReference type="EMBL" id="PRH88977.1"/>
    </source>
</evidence>
<dbReference type="Pfam" id="PF01042">
    <property type="entry name" value="Ribonuc_L-PSP"/>
    <property type="match status" value="1"/>
</dbReference>
<dbReference type="EMBL" id="PUEJ01000002">
    <property type="protein sequence ID" value="PRH88977.1"/>
    <property type="molecule type" value="Genomic_DNA"/>
</dbReference>
<accession>A0A2S9QHY9</accession>
<dbReference type="InterPro" id="IPR035959">
    <property type="entry name" value="RutC-like_sf"/>
</dbReference>
<dbReference type="GO" id="GO:0019239">
    <property type="term" value="F:deaminase activity"/>
    <property type="evidence" value="ECO:0007669"/>
    <property type="project" value="TreeGrafter"/>
</dbReference>
<sequence>MRGFVTIDKGSAIHRLNPPDLGAPSGYSQVVDVKASRLIFIAGQTALDRDGVLVGKGDFIAQANQVFRNLNAALQAVGCDASHLVKMTVFLRDMGNLGAYRESRNRFFATTTPPAAPAVTLVEVSKLYGEDFLIEIEGIAVVV</sequence>
<dbReference type="Proteomes" id="UP000237682">
    <property type="component" value="Unassembled WGS sequence"/>
</dbReference>
<evidence type="ECO:0000313" key="3">
    <source>
        <dbReference type="Proteomes" id="UP000237682"/>
    </source>
</evidence>
<keyword evidence="3" id="KW-1185">Reference proteome</keyword>
<evidence type="ECO:0000256" key="1">
    <source>
        <dbReference type="ARBA" id="ARBA00010552"/>
    </source>
</evidence>
<dbReference type="InterPro" id="IPR006175">
    <property type="entry name" value="YjgF/YER057c/UK114"/>
</dbReference>
<dbReference type="PANTHER" id="PTHR11803:SF58">
    <property type="entry name" value="PROTEIN HMF1-RELATED"/>
    <property type="match status" value="1"/>
</dbReference>
<protein>
    <submittedName>
        <fullName evidence="2">Enamine deaminase RidA</fullName>
    </submittedName>
</protein>
<organism evidence="2 3">
    <name type="scientific">Labrys okinawensis</name>
    <dbReference type="NCBI Taxonomy" id="346911"/>
    <lineage>
        <taxon>Bacteria</taxon>
        <taxon>Pseudomonadati</taxon>
        <taxon>Pseudomonadota</taxon>
        <taxon>Alphaproteobacteria</taxon>
        <taxon>Hyphomicrobiales</taxon>
        <taxon>Xanthobacteraceae</taxon>
        <taxon>Labrys</taxon>
    </lineage>
</organism>
<gene>
    <name evidence="2" type="ORF">C5L14_04670</name>
</gene>